<keyword evidence="3" id="KW-0732">Signal</keyword>
<dbReference type="Pfam" id="PF01103">
    <property type="entry name" value="Omp85"/>
    <property type="match status" value="1"/>
</dbReference>
<reference evidence="5" key="1">
    <citation type="journal article" date="2020" name="mSystems">
        <title>Genome- and Community-Level Interaction Insights into Carbon Utilization and Element Cycling Functions of Hydrothermarchaeota in Hydrothermal Sediment.</title>
        <authorList>
            <person name="Zhou Z."/>
            <person name="Liu Y."/>
            <person name="Xu W."/>
            <person name="Pan J."/>
            <person name="Luo Z.H."/>
            <person name="Li M."/>
        </authorList>
    </citation>
    <scope>NUCLEOTIDE SEQUENCE [LARGE SCALE GENOMIC DNA]</scope>
    <source>
        <strain evidence="5">HyVt-577</strain>
    </source>
</reference>
<dbReference type="GO" id="GO:0019867">
    <property type="term" value="C:outer membrane"/>
    <property type="evidence" value="ECO:0007669"/>
    <property type="project" value="InterPro"/>
</dbReference>
<keyword evidence="2" id="KW-0472">Membrane</keyword>
<dbReference type="Gene3D" id="2.40.160.50">
    <property type="entry name" value="membrane protein fhac: a member of the omp85/tpsb transporter family"/>
    <property type="match status" value="1"/>
</dbReference>
<dbReference type="InterPro" id="IPR000184">
    <property type="entry name" value="Bac_surfAg_D15"/>
</dbReference>
<feature type="signal peptide" evidence="3">
    <location>
        <begin position="1"/>
        <end position="23"/>
    </location>
</feature>
<evidence type="ECO:0000259" key="4">
    <source>
        <dbReference type="Pfam" id="PF01103"/>
    </source>
</evidence>
<dbReference type="EMBL" id="DRQG01000034">
    <property type="protein sequence ID" value="HGY54840.1"/>
    <property type="molecule type" value="Genomic_DNA"/>
</dbReference>
<sequence length="389" mass="44757">MITKNKICFILILSFVSAFSLYGQEKDSTVTEEDIQSFKISPIAAPGYTPELGFLVAVGGLISFSTQPDNPDLLRSSFPITIAYTSTKAIVANGILTSFWLDDKLRMYGQFWYKDMPDNYWGIGYDAAFSTPKSDSTTAYQRTWWWINPSFLWQIKDNYFIGLNVDYEYTRGSQKKNQTAEEYEKGVASDPNYRKFNDKPLNSGLGIILQHDSRDIPVDTRNGWYLNLMASFYTEAFGGDNNYQMYLVDYRQAVQLSELSGLNTFAWQVKGRFTAGDVPYGGMSQLGTPFDLRGYTWGQYRDNNMFFFLAEYRHIFKKKDGDLGKHGMVAWVGSGTIFNWDTIKDNNNKWLPNFGVGYRFELQPRMWIRLDFGIGRNTSGIYFNFNQAF</sequence>
<comment type="caution">
    <text evidence="5">The sequence shown here is derived from an EMBL/GenBank/DDBJ whole genome shotgun (WGS) entry which is preliminary data.</text>
</comment>
<dbReference type="AlphaFoldDB" id="A0A7V4TYW8"/>
<evidence type="ECO:0000256" key="1">
    <source>
        <dbReference type="ARBA" id="ARBA00004370"/>
    </source>
</evidence>
<protein>
    <recommendedName>
        <fullName evidence="4">Bacterial surface antigen (D15) domain-containing protein</fullName>
    </recommendedName>
</protein>
<gene>
    <name evidence="5" type="ORF">ENK44_03980</name>
</gene>
<dbReference type="Proteomes" id="UP000885779">
    <property type="component" value="Unassembled WGS sequence"/>
</dbReference>
<proteinExistence type="predicted"/>
<evidence type="ECO:0000313" key="5">
    <source>
        <dbReference type="EMBL" id="HGY54840.1"/>
    </source>
</evidence>
<organism evidence="5">
    <name type="scientific">Caldithrix abyssi</name>
    <dbReference type="NCBI Taxonomy" id="187145"/>
    <lineage>
        <taxon>Bacteria</taxon>
        <taxon>Pseudomonadati</taxon>
        <taxon>Calditrichota</taxon>
        <taxon>Calditrichia</taxon>
        <taxon>Calditrichales</taxon>
        <taxon>Calditrichaceae</taxon>
        <taxon>Caldithrix</taxon>
    </lineage>
</organism>
<name>A0A7V4TYW8_CALAY</name>
<evidence type="ECO:0000256" key="3">
    <source>
        <dbReference type="SAM" id="SignalP"/>
    </source>
</evidence>
<comment type="subcellular location">
    <subcellularLocation>
        <location evidence="1">Membrane</location>
    </subcellularLocation>
</comment>
<feature type="domain" description="Bacterial surface antigen (D15)" evidence="4">
    <location>
        <begin position="115"/>
        <end position="389"/>
    </location>
</feature>
<feature type="chain" id="PRO_5030773954" description="Bacterial surface antigen (D15) domain-containing protein" evidence="3">
    <location>
        <begin position="24"/>
        <end position="389"/>
    </location>
</feature>
<evidence type="ECO:0000256" key="2">
    <source>
        <dbReference type="ARBA" id="ARBA00023136"/>
    </source>
</evidence>
<accession>A0A7V4TYW8</accession>